<dbReference type="Proteomes" id="UP000006319">
    <property type="component" value="Chromosome 10"/>
</dbReference>
<dbReference type="OMA" id="NNWKSFM"/>
<dbReference type="EMBL" id="DF157102">
    <property type="protein sequence ID" value="GAB66789.1"/>
    <property type="molecule type" value="Genomic_DNA"/>
</dbReference>
<feature type="region of interest" description="Disordered" evidence="1">
    <location>
        <begin position="428"/>
        <end position="460"/>
    </location>
</feature>
<gene>
    <name evidence="2" type="ORF">PCYB_101390</name>
</gene>
<accession>K6UTV4</accession>
<protein>
    <submittedName>
        <fullName evidence="2">Uncharacterized protein</fullName>
    </submittedName>
</protein>
<proteinExistence type="predicted"/>
<dbReference type="AlphaFoldDB" id="K6UTV4"/>
<dbReference type="GeneID" id="14693148"/>
<name>K6UTV4_PLACD</name>
<reference evidence="2 3" key="1">
    <citation type="journal article" date="2012" name="Nat. Genet.">
        <title>Plasmodium cynomolgi genome sequences provide insight into Plasmodium vivax and the monkey malaria clade.</title>
        <authorList>
            <person name="Tachibana S."/>
            <person name="Sullivan S.A."/>
            <person name="Kawai S."/>
            <person name="Nakamura S."/>
            <person name="Kim H.R."/>
            <person name="Goto N."/>
            <person name="Arisue N."/>
            <person name="Palacpac N.M.Q."/>
            <person name="Honma H."/>
            <person name="Yagi M."/>
            <person name="Tougan T."/>
            <person name="Katakai Y."/>
            <person name="Kaneko O."/>
            <person name="Mita T."/>
            <person name="Kita K."/>
            <person name="Yasutomi Y."/>
            <person name="Sutton P.L."/>
            <person name="Shakhbatyan R."/>
            <person name="Horii T."/>
            <person name="Yasunaga T."/>
            <person name="Barnwell J.W."/>
            <person name="Escalante A.A."/>
            <person name="Carlton J.M."/>
            <person name="Tanabe K."/>
        </authorList>
    </citation>
    <scope>NUCLEOTIDE SEQUENCE [LARGE SCALE GENOMIC DNA]</scope>
    <source>
        <strain evidence="2 3">B</strain>
    </source>
</reference>
<dbReference type="RefSeq" id="XP_004222736.1">
    <property type="nucleotide sequence ID" value="XM_004222688.1"/>
</dbReference>
<organism evidence="2 3">
    <name type="scientific">Plasmodium cynomolgi (strain B)</name>
    <dbReference type="NCBI Taxonomy" id="1120755"/>
    <lineage>
        <taxon>Eukaryota</taxon>
        <taxon>Sar</taxon>
        <taxon>Alveolata</taxon>
        <taxon>Apicomplexa</taxon>
        <taxon>Aconoidasida</taxon>
        <taxon>Haemosporida</taxon>
        <taxon>Plasmodiidae</taxon>
        <taxon>Plasmodium</taxon>
        <taxon>Plasmodium (Plasmodium)</taxon>
    </lineage>
</organism>
<sequence>MLLTDVKAKIDEYCPNSHYQFPHIMYIAQGNVAENEAAKNMNFEPSVGNAGTHEKKNGRRGKNCNKFRADTECIDIYLRKKKPKEEKVYAFQPKEGNESKAVTVQDMDQMMITSYVDNNMVGSNYETKMEDTNFGKNMTDVNYETNMTRLNFDHNTFGMNYETNVNDTNLENNVNDTNVENVNDTNLENVNGSNLENVNGSNLENVNGSNLENVNGSNLENVNGSNLENVNGSNFENVNGSNYENNNWKSFMSRMIQSTNARIAENNMKERKTPGRKRKANSDACAANVKKECTVGDIINGNENKPKRGRKPKTATVVVTMNNAGKEGEVVVVPSIRGKKKNDLPKEEVENYEKQMKMDVSNNDLNTKMPDFDSTFWEKESTETKISSKILYTEEEAQEVINAASWDESVDMFYENGYFVVVDKSISKKKRNPKLQEGKNKENVKENSPFDNKNKKDPQQTLLTNFFKRVA</sequence>
<evidence type="ECO:0000256" key="1">
    <source>
        <dbReference type="SAM" id="MobiDB-lite"/>
    </source>
</evidence>
<feature type="compositionally biased region" description="Basic and acidic residues" evidence="1">
    <location>
        <begin position="434"/>
        <end position="445"/>
    </location>
</feature>
<dbReference type="VEuPathDB" id="PlasmoDB:PCYB_101390"/>
<keyword evidence="3" id="KW-1185">Reference proteome</keyword>
<dbReference type="PhylomeDB" id="K6UTV4"/>
<evidence type="ECO:0000313" key="3">
    <source>
        <dbReference type="Proteomes" id="UP000006319"/>
    </source>
</evidence>
<dbReference type="KEGG" id="pcy:PCYB_101390"/>
<dbReference type="OrthoDB" id="381955at2759"/>
<evidence type="ECO:0000313" key="2">
    <source>
        <dbReference type="EMBL" id="GAB66789.1"/>
    </source>
</evidence>